<feature type="region of interest" description="Disordered" evidence="1">
    <location>
        <begin position="106"/>
        <end position="139"/>
    </location>
</feature>
<sequence length="827" mass="93448">MVENSTNVDRSQIPSTPPNTTANAPNPTGTANPPQSTRRESTRLRTPSTRPGFIPTGNDSRRALVSNTPAPRPQPQSKRRRANSTSSVDDVRVSTDPFAGIKQVAGRTGREVVVDITQDSDDKNSKVTKARSKKDPTKDKDGYEHCWLYFFPPGKGPKQDSTSLAWACRWCSKEYIVSGGSYYNLKAHRDGAMVKGTLRGACLGREKASLPWLRIEDFLLRVAFDYTANPAQLHSRVWAAAKAHQLYLEQQSQVVKEIKDSNSKISLVSDVWTTKGSHKAFIGITACYITSDWVYKCQHLAIKYVSWHHNGKYLATPFANVLVKHGLHQRISAAPYNHFYPLRIQLHSQTTDSGSNNFTMANGVAAIFRDVDSIYWDVQKNHHRCVCHVIALILGAGLRALKLSKTIEQTEVTESEIVEVFTVLNVSDEQEVDPDDAEVELPQPGWEWNDGEEENDECDESGIGWTLKKKQAEWKIWATELKHTGKGLIGGYGIRWNIAYESRQRAYEGRKVIKRLLENEDKRLAGKSAKDHYFKSYELTSKEWEEVNQLNLILKYFLDLTKSMEGDGPKLPYVLYEYSRVLNYLDKKKLASASSSLVAMFDPMIKITTKYINLAINCNTVILATFLHPAWRMMLFQKCFEAHVPRINDLILQIFKDRDAHLKSLWPETPPVDPQSDTNGDAAEVQSDSDGDEFNFYPQDSQAIEVNTELERYNNGDFPLNKEGCVLGWWKIHSKDFPVLGSLARDYLACSASSASVERTFSAAAQVCAAGRSGLAIRTIERCISSHMWLRNGVEMCGTFKDCQDAINAARHNPKFDKYKKRQMRKH</sequence>
<dbReference type="VEuPathDB" id="FungiDB:PSHT_05241"/>
<dbReference type="Proteomes" id="UP000238274">
    <property type="component" value="Unassembled WGS sequence"/>
</dbReference>
<feature type="compositionally biased region" description="Polar residues" evidence="1">
    <location>
        <begin position="1"/>
        <end position="14"/>
    </location>
</feature>
<feature type="region of interest" description="Disordered" evidence="1">
    <location>
        <begin position="1"/>
        <end position="94"/>
    </location>
</feature>
<keyword evidence="4" id="KW-1185">Reference proteome</keyword>
<reference evidence="4" key="2">
    <citation type="journal article" date="2018" name="BMC Genomics">
        <title>Genomic insights into host adaptation between the wheat stripe rust pathogen (Puccinia striiformis f. sp. tritici) and the barley stripe rust pathogen (Puccinia striiformis f. sp. hordei).</title>
        <authorList>
            <person name="Xia C."/>
            <person name="Wang M."/>
            <person name="Yin C."/>
            <person name="Cornejo O.E."/>
            <person name="Hulbert S.H."/>
            <person name="Chen X."/>
        </authorList>
    </citation>
    <scope>NUCLEOTIDE SEQUENCE [LARGE SCALE GENOMIC DNA]</scope>
    <source>
        <strain evidence="4">93TX-2</strain>
    </source>
</reference>
<dbReference type="SUPFAM" id="SSF53098">
    <property type="entry name" value="Ribonuclease H-like"/>
    <property type="match status" value="1"/>
</dbReference>
<dbReference type="InterPro" id="IPR008906">
    <property type="entry name" value="HATC_C_dom"/>
</dbReference>
<reference evidence="3 4" key="1">
    <citation type="submission" date="2017-12" db="EMBL/GenBank/DDBJ databases">
        <title>Gene loss provides genomic basis for host adaptation in cereal stripe rust fungi.</title>
        <authorList>
            <person name="Xia C."/>
        </authorList>
    </citation>
    <scope>NUCLEOTIDE SEQUENCE [LARGE SCALE GENOMIC DNA]</scope>
    <source>
        <strain evidence="3 4">93TX-2</strain>
    </source>
</reference>
<evidence type="ECO:0000313" key="4">
    <source>
        <dbReference type="Proteomes" id="UP000238274"/>
    </source>
</evidence>
<evidence type="ECO:0000313" key="3">
    <source>
        <dbReference type="EMBL" id="POW18923.1"/>
    </source>
</evidence>
<dbReference type="GO" id="GO:0046983">
    <property type="term" value="F:protein dimerization activity"/>
    <property type="evidence" value="ECO:0007669"/>
    <property type="project" value="InterPro"/>
</dbReference>
<feature type="compositionally biased region" description="Low complexity" evidence="1">
    <location>
        <begin position="18"/>
        <end position="34"/>
    </location>
</feature>
<gene>
    <name evidence="3" type="ORF">PSHT_05241</name>
</gene>
<dbReference type="EMBL" id="PKSM01000057">
    <property type="protein sequence ID" value="POW18923.1"/>
    <property type="molecule type" value="Genomic_DNA"/>
</dbReference>
<feature type="domain" description="HAT C-terminal dimerisation" evidence="2">
    <location>
        <begin position="724"/>
        <end position="790"/>
    </location>
</feature>
<evidence type="ECO:0000259" key="2">
    <source>
        <dbReference type="Pfam" id="PF05699"/>
    </source>
</evidence>
<feature type="region of interest" description="Disordered" evidence="1">
    <location>
        <begin position="666"/>
        <end position="692"/>
    </location>
</feature>
<dbReference type="PANTHER" id="PTHR47501">
    <property type="entry name" value="TRANSPOSASE-RELATED"/>
    <property type="match status" value="1"/>
</dbReference>
<proteinExistence type="predicted"/>
<comment type="caution">
    <text evidence="3">The sequence shown here is derived from an EMBL/GenBank/DDBJ whole genome shotgun (WGS) entry which is preliminary data.</text>
</comment>
<accession>A0A2S4WAY3</accession>
<dbReference type="PANTHER" id="PTHR47501:SF5">
    <property type="entry name" value="HAT C-TERMINAL DIMERISATION DOMAIN-CONTAINING PROTEIN"/>
    <property type="match status" value="1"/>
</dbReference>
<evidence type="ECO:0000256" key="1">
    <source>
        <dbReference type="SAM" id="MobiDB-lite"/>
    </source>
</evidence>
<dbReference type="Pfam" id="PF05699">
    <property type="entry name" value="Dimer_Tnp_hAT"/>
    <property type="match status" value="1"/>
</dbReference>
<dbReference type="OrthoDB" id="3944237at2759"/>
<name>A0A2S4WAY3_9BASI</name>
<dbReference type="AlphaFoldDB" id="A0A2S4WAY3"/>
<organism evidence="3 4">
    <name type="scientific">Puccinia striiformis</name>
    <dbReference type="NCBI Taxonomy" id="27350"/>
    <lineage>
        <taxon>Eukaryota</taxon>
        <taxon>Fungi</taxon>
        <taxon>Dikarya</taxon>
        <taxon>Basidiomycota</taxon>
        <taxon>Pucciniomycotina</taxon>
        <taxon>Pucciniomycetes</taxon>
        <taxon>Pucciniales</taxon>
        <taxon>Pucciniaceae</taxon>
        <taxon>Puccinia</taxon>
    </lineage>
</organism>
<dbReference type="InterPro" id="IPR012337">
    <property type="entry name" value="RNaseH-like_sf"/>
</dbReference>
<reference evidence="4" key="3">
    <citation type="journal article" date="2018" name="Mol. Plant Microbe Interact.">
        <title>Genome sequence resources for the wheat stripe rust pathogen (Puccinia striiformis f. sp. tritici) and the barley stripe rust pathogen (Puccinia striiformis f. sp. hordei).</title>
        <authorList>
            <person name="Xia C."/>
            <person name="Wang M."/>
            <person name="Yin C."/>
            <person name="Cornejo O.E."/>
            <person name="Hulbert S.H."/>
            <person name="Chen X."/>
        </authorList>
    </citation>
    <scope>NUCLEOTIDE SEQUENCE [LARGE SCALE GENOMIC DNA]</scope>
    <source>
        <strain evidence="4">93TX-2</strain>
    </source>
</reference>
<protein>
    <recommendedName>
        <fullName evidence="2">HAT C-terminal dimerisation domain-containing protein</fullName>
    </recommendedName>
</protein>
<dbReference type="VEuPathDB" id="FungiDB:PSTT_00720"/>